<protein>
    <recommendedName>
        <fullName evidence="3">KxDL domain-containing protein</fullName>
    </recommendedName>
</protein>
<evidence type="ECO:0000256" key="1">
    <source>
        <dbReference type="ARBA" id="ARBA00005913"/>
    </source>
</evidence>
<evidence type="ECO:0000313" key="5">
    <source>
        <dbReference type="Proteomes" id="UP001328107"/>
    </source>
</evidence>
<dbReference type="AlphaFoldDB" id="A0AAN5D809"/>
<dbReference type="PANTHER" id="PTHR13511:SF0">
    <property type="entry name" value="KXDL MOTIF-CONTAINING PROTEIN 1"/>
    <property type="match status" value="1"/>
</dbReference>
<keyword evidence="5" id="KW-1185">Reference proteome</keyword>
<dbReference type="PANTHER" id="PTHR13511">
    <property type="entry name" value="KXDL MOTIF-CONTAINING PROTEIN 1"/>
    <property type="match status" value="1"/>
</dbReference>
<evidence type="ECO:0000259" key="3">
    <source>
        <dbReference type="Pfam" id="PF10241"/>
    </source>
</evidence>
<organism evidence="4 5">
    <name type="scientific">Pristionchus mayeri</name>
    <dbReference type="NCBI Taxonomy" id="1317129"/>
    <lineage>
        <taxon>Eukaryota</taxon>
        <taxon>Metazoa</taxon>
        <taxon>Ecdysozoa</taxon>
        <taxon>Nematoda</taxon>
        <taxon>Chromadorea</taxon>
        <taxon>Rhabditida</taxon>
        <taxon>Rhabditina</taxon>
        <taxon>Diplogasteromorpha</taxon>
        <taxon>Diplogasteroidea</taxon>
        <taxon>Neodiplogasteridae</taxon>
        <taxon>Pristionchus</taxon>
    </lineage>
</organism>
<gene>
    <name evidence="4" type="ORF">PMAYCL1PPCAC_28746</name>
</gene>
<dbReference type="EMBL" id="BTRK01000006">
    <property type="protein sequence ID" value="GMR58551.1"/>
    <property type="molecule type" value="Genomic_DNA"/>
</dbReference>
<sequence>NCRMSAGPSRELSRDISSESEFQGEQRLIDTLLSQVDERAIDSIIDIQKDSLRRFEKTNEMLYNCNQLAEKRLERAKKDMQRHKELIMGMKGDLDYIFKKIRQFKEALAAKHPEIYTQIDDQFKEKRKEILGDDEE</sequence>
<name>A0AAN5D809_9BILA</name>
<evidence type="ECO:0000313" key="4">
    <source>
        <dbReference type="EMBL" id="GMR58551.1"/>
    </source>
</evidence>
<dbReference type="Proteomes" id="UP001328107">
    <property type="component" value="Unassembled WGS sequence"/>
</dbReference>
<dbReference type="InterPro" id="IPR039843">
    <property type="entry name" value="KXD1-like"/>
</dbReference>
<proteinExistence type="inferred from homology"/>
<keyword evidence="2" id="KW-0175">Coiled coil</keyword>
<feature type="coiled-coil region" evidence="2">
    <location>
        <begin position="66"/>
        <end position="93"/>
    </location>
</feature>
<feature type="non-terminal residue" evidence="4">
    <location>
        <position position="1"/>
    </location>
</feature>
<dbReference type="Pfam" id="PF10241">
    <property type="entry name" value="KxDL"/>
    <property type="match status" value="1"/>
</dbReference>
<dbReference type="GO" id="GO:0099078">
    <property type="term" value="C:BORC complex"/>
    <property type="evidence" value="ECO:0007669"/>
    <property type="project" value="TreeGrafter"/>
</dbReference>
<comment type="caution">
    <text evidence="4">The sequence shown here is derived from an EMBL/GenBank/DDBJ whole genome shotgun (WGS) entry which is preliminary data.</text>
</comment>
<dbReference type="GO" id="GO:0032418">
    <property type="term" value="P:lysosome localization"/>
    <property type="evidence" value="ECO:0007669"/>
    <property type="project" value="TreeGrafter"/>
</dbReference>
<feature type="domain" description="KxDL" evidence="3">
    <location>
        <begin position="32"/>
        <end position="116"/>
    </location>
</feature>
<dbReference type="InterPro" id="IPR019371">
    <property type="entry name" value="KxDL_dom"/>
</dbReference>
<reference evidence="5" key="1">
    <citation type="submission" date="2022-10" db="EMBL/GenBank/DDBJ databases">
        <title>Genome assembly of Pristionchus species.</title>
        <authorList>
            <person name="Yoshida K."/>
            <person name="Sommer R.J."/>
        </authorList>
    </citation>
    <scope>NUCLEOTIDE SEQUENCE [LARGE SCALE GENOMIC DNA]</scope>
    <source>
        <strain evidence="5">RS5460</strain>
    </source>
</reference>
<evidence type="ECO:0000256" key="2">
    <source>
        <dbReference type="SAM" id="Coils"/>
    </source>
</evidence>
<comment type="similarity">
    <text evidence="1">Belongs to the KXD1 family.</text>
</comment>
<accession>A0AAN5D809</accession>